<feature type="transmembrane region" description="Helical" evidence="2">
    <location>
        <begin position="71"/>
        <end position="92"/>
    </location>
</feature>
<gene>
    <name evidence="3" type="primary">ORF34394</name>
</gene>
<keyword evidence="2" id="KW-0812">Transmembrane</keyword>
<feature type="region of interest" description="Disordered" evidence="1">
    <location>
        <begin position="330"/>
        <end position="349"/>
    </location>
</feature>
<feature type="region of interest" description="Disordered" evidence="1">
    <location>
        <begin position="184"/>
        <end position="207"/>
    </location>
</feature>
<keyword evidence="2" id="KW-1133">Transmembrane helix</keyword>
<accession>A0A0B6YRS4</accession>
<sequence>ATYEHKSVCSKEHSNELTCCGHTAKKCFGEKVRPSAGLCMIAFAVPLIVPGITLTVVAFENESGMTRYSGLHILGMVLLVLAIVLTTCGILLNTTFQSKMTPYESPQQLSTQEKMVKEDNLNILVKPSTSEYPHKNTALLAVCVPASPSASHVVQTNDNFEITTTPTATEIDTYSNTDQKYVNSSVRNGSKRQRSSNKNVEDYSSSFDSFDSDNYSSGSYVISEDVLLEKTPHEVESVMNNMREMGTLPSFSTFKPGQFVKSMFNFEDITSHNSNAIGHSVDIPENNVHEVLIDKTPFIHERIDGNTQPVHNNRDTCLTEISQTTNESFGIKAELQTETHSPGPRHRLH</sequence>
<evidence type="ECO:0000256" key="1">
    <source>
        <dbReference type="SAM" id="MobiDB-lite"/>
    </source>
</evidence>
<feature type="non-terminal residue" evidence="3">
    <location>
        <position position="349"/>
    </location>
</feature>
<dbReference type="EMBL" id="HACG01011987">
    <property type="protein sequence ID" value="CEK58852.1"/>
    <property type="molecule type" value="Transcribed_RNA"/>
</dbReference>
<feature type="non-terminal residue" evidence="3">
    <location>
        <position position="1"/>
    </location>
</feature>
<feature type="transmembrane region" description="Helical" evidence="2">
    <location>
        <begin position="35"/>
        <end position="59"/>
    </location>
</feature>
<reference evidence="3" key="1">
    <citation type="submission" date="2014-12" db="EMBL/GenBank/DDBJ databases">
        <title>Insight into the proteome of Arion vulgaris.</title>
        <authorList>
            <person name="Aradska J."/>
            <person name="Bulat T."/>
            <person name="Smidak R."/>
            <person name="Sarate P."/>
            <person name="Gangsoo J."/>
            <person name="Sialana F."/>
            <person name="Bilban M."/>
            <person name="Lubec G."/>
        </authorList>
    </citation>
    <scope>NUCLEOTIDE SEQUENCE</scope>
    <source>
        <tissue evidence="3">Skin</tissue>
    </source>
</reference>
<organism evidence="3">
    <name type="scientific">Arion vulgaris</name>
    <dbReference type="NCBI Taxonomy" id="1028688"/>
    <lineage>
        <taxon>Eukaryota</taxon>
        <taxon>Metazoa</taxon>
        <taxon>Spiralia</taxon>
        <taxon>Lophotrochozoa</taxon>
        <taxon>Mollusca</taxon>
        <taxon>Gastropoda</taxon>
        <taxon>Heterobranchia</taxon>
        <taxon>Euthyneura</taxon>
        <taxon>Panpulmonata</taxon>
        <taxon>Eupulmonata</taxon>
        <taxon>Stylommatophora</taxon>
        <taxon>Helicina</taxon>
        <taxon>Arionoidea</taxon>
        <taxon>Arionidae</taxon>
        <taxon>Arion</taxon>
    </lineage>
</organism>
<evidence type="ECO:0000256" key="2">
    <source>
        <dbReference type="SAM" id="Phobius"/>
    </source>
</evidence>
<keyword evidence="2" id="KW-0472">Membrane</keyword>
<proteinExistence type="predicted"/>
<protein>
    <submittedName>
        <fullName evidence="3">Uncharacterized protein</fullName>
    </submittedName>
</protein>
<dbReference type="AlphaFoldDB" id="A0A0B6YRS4"/>
<name>A0A0B6YRS4_9EUPU</name>
<evidence type="ECO:0000313" key="3">
    <source>
        <dbReference type="EMBL" id="CEK58852.1"/>
    </source>
</evidence>